<sequence length="123" mass="13768">MDLYRTCIITHTQSEETKTSEENGNRPHFESSKDAGDGFSITIIETVDVYLAEISAFADLSISKSNGIVVLLPNGARKVDDDLYRAVDIYLKMMPSVTVNDPRTSLHVETQKYCQKDSEECSE</sequence>
<feature type="region of interest" description="Disordered" evidence="3">
    <location>
        <begin position="13"/>
        <end position="36"/>
    </location>
</feature>
<reference evidence="5" key="1">
    <citation type="submission" date="2023-12" db="EMBL/GenBank/DDBJ databases">
        <title>Genome assembly of Anisodus tanguticus.</title>
        <authorList>
            <person name="Wang Y.-J."/>
        </authorList>
    </citation>
    <scope>NUCLEOTIDE SEQUENCE</scope>
    <source>
        <strain evidence="5">KB-2021</strain>
        <tissue evidence="5">Leaf</tissue>
    </source>
</reference>
<dbReference type="EMBL" id="JAVYJV010000024">
    <property type="protein sequence ID" value="KAK4337840.1"/>
    <property type="molecule type" value="Genomic_DNA"/>
</dbReference>
<protein>
    <recommendedName>
        <fullName evidence="4">NPH3 domain-containing protein</fullName>
    </recommendedName>
</protein>
<dbReference type="InterPro" id="IPR043454">
    <property type="entry name" value="NPH3/RPT2-like"/>
</dbReference>
<evidence type="ECO:0000256" key="2">
    <source>
        <dbReference type="PROSITE-ProRule" id="PRU00982"/>
    </source>
</evidence>
<dbReference type="Proteomes" id="UP001291623">
    <property type="component" value="Unassembled WGS sequence"/>
</dbReference>
<feature type="domain" description="NPH3" evidence="4">
    <location>
        <begin position="1"/>
        <end position="123"/>
    </location>
</feature>
<organism evidence="5 6">
    <name type="scientific">Anisodus tanguticus</name>
    <dbReference type="NCBI Taxonomy" id="243964"/>
    <lineage>
        <taxon>Eukaryota</taxon>
        <taxon>Viridiplantae</taxon>
        <taxon>Streptophyta</taxon>
        <taxon>Embryophyta</taxon>
        <taxon>Tracheophyta</taxon>
        <taxon>Spermatophyta</taxon>
        <taxon>Magnoliopsida</taxon>
        <taxon>eudicotyledons</taxon>
        <taxon>Gunneridae</taxon>
        <taxon>Pentapetalae</taxon>
        <taxon>asterids</taxon>
        <taxon>lamiids</taxon>
        <taxon>Solanales</taxon>
        <taxon>Solanaceae</taxon>
        <taxon>Solanoideae</taxon>
        <taxon>Hyoscyameae</taxon>
        <taxon>Anisodus</taxon>
    </lineage>
</organism>
<accession>A0AAE1UUI7</accession>
<keyword evidence="6" id="KW-1185">Reference proteome</keyword>
<dbReference type="InterPro" id="IPR027356">
    <property type="entry name" value="NPH3_dom"/>
</dbReference>
<dbReference type="Pfam" id="PF03000">
    <property type="entry name" value="NPH3"/>
    <property type="match status" value="1"/>
</dbReference>
<name>A0AAE1UUI7_9SOLA</name>
<evidence type="ECO:0000256" key="3">
    <source>
        <dbReference type="SAM" id="MobiDB-lite"/>
    </source>
</evidence>
<dbReference type="PROSITE" id="PS51649">
    <property type="entry name" value="NPH3"/>
    <property type="match status" value="1"/>
</dbReference>
<gene>
    <name evidence="5" type="ORF">RND71_042327</name>
</gene>
<dbReference type="PANTHER" id="PTHR32370">
    <property type="entry name" value="OS12G0117600 PROTEIN"/>
    <property type="match status" value="1"/>
</dbReference>
<comment type="similarity">
    <text evidence="2">Belongs to the NPH3 family.</text>
</comment>
<evidence type="ECO:0000256" key="1">
    <source>
        <dbReference type="ARBA" id="ARBA00022786"/>
    </source>
</evidence>
<dbReference type="AlphaFoldDB" id="A0AAE1UUI7"/>
<proteinExistence type="inferred from homology"/>
<comment type="caution">
    <text evidence="5">The sequence shown here is derived from an EMBL/GenBank/DDBJ whole genome shotgun (WGS) entry which is preliminary data.</text>
</comment>
<evidence type="ECO:0000313" key="6">
    <source>
        <dbReference type="Proteomes" id="UP001291623"/>
    </source>
</evidence>
<evidence type="ECO:0000313" key="5">
    <source>
        <dbReference type="EMBL" id="KAK4337840.1"/>
    </source>
</evidence>
<keyword evidence="1" id="KW-0833">Ubl conjugation pathway</keyword>
<evidence type="ECO:0000259" key="4">
    <source>
        <dbReference type="PROSITE" id="PS51649"/>
    </source>
</evidence>